<organism evidence="2 3">
    <name type="scientific">Crassostrea virginica</name>
    <name type="common">Eastern oyster</name>
    <dbReference type="NCBI Taxonomy" id="6565"/>
    <lineage>
        <taxon>Eukaryota</taxon>
        <taxon>Metazoa</taxon>
        <taxon>Spiralia</taxon>
        <taxon>Lophotrochozoa</taxon>
        <taxon>Mollusca</taxon>
        <taxon>Bivalvia</taxon>
        <taxon>Autobranchia</taxon>
        <taxon>Pteriomorphia</taxon>
        <taxon>Ostreida</taxon>
        <taxon>Ostreoidea</taxon>
        <taxon>Ostreidae</taxon>
        <taxon>Crassostrea</taxon>
    </lineage>
</organism>
<dbReference type="SUPFAM" id="SSF53300">
    <property type="entry name" value="vWA-like"/>
    <property type="match status" value="1"/>
</dbReference>
<sequence length="585" mass="66498">MTRGGRGRGRGRGRGGRRGGRGGGSRQRRDSSQVKADTDTDTVEVSFDKNPQEYFTGKVTVEQHYNGQNENRTRYSATMAVLQENGVEVAQNARIRALAAAWARKDFKLAESFLENRDNFGLNEVLKALQLLDAGRQARVLEKKMKMLQVSKNKVKPQTLGKLKSSIDSLNRMKSPVRKIFGPYGSASGAVCKHIRRWVQHFTAKELEFYTIHFPKDPWKKLADICHFNPQKDFPSLKWFLPYCYGQEAPPDTTVGRMVTMTAENVNELLEEVTIPYLTVKPHKNQLTSASKGRIAERENKLDTILWWYEELVCQEVDDAIHRRLENGDPVTLPIGKLLERLLVFKTQYDQSSDENRKARFYPDLLRMAEDRLKQIKLPLDSPVLVMGDASSSMSVAVRTSTIIAGILTAITSAKLSFFNESHREPEKVPATVEEVLDLALKTPADGCTANAASLYPYYERKEVLKTLIMVTDEEENTDFQNFRFKELYKKYCEEVYPAKLVFVSFLYSQHAKGRMVTEFQAEGIDVMQFVFHCSQPDLTKLDKLFGLLSAETQSFEEQIQLTQEKIGREGVGNVFKALKSNQGQ</sequence>
<dbReference type="AlphaFoldDB" id="A0A8B8AN50"/>
<evidence type="ECO:0000313" key="3">
    <source>
        <dbReference type="RefSeq" id="XP_022291529.1"/>
    </source>
</evidence>
<dbReference type="OrthoDB" id="301415at2759"/>
<feature type="region of interest" description="Disordered" evidence="1">
    <location>
        <begin position="1"/>
        <end position="49"/>
    </location>
</feature>
<dbReference type="InterPro" id="IPR036465">
    <property type="entry name" value="vWFA_dom_sf"/>
</dbReference>
<keyword evidence="2" id="KW-1185">Reference proteome</keyword>
<dbReference type="KEGG" id="cvn:111102889"/>
<gene>
    <name evidence="3" type="primary">LOC111102889</name>
</gene>
<evidence type="ECO:0000313" key="2">
    <source>
        <dbReference type="Proteomes" id="UP000694844"/>
    </source>
</evidence>
<feature type="compositionally biased region" description="Basic and acidic residues" evidence="1">
    <location>
        <begin position="27"/>
        <end position="38"/>
    </location>
</feature>
<feature type="compositionally biased region" description="Basic residues" evidence="1">
    <location>
        <begin position="1"/>
        <end position="20"/>
    </location>
</feature>
<reference evidence="3" key="1">
    <citation type="submission" date="2025-08" db="UniProtKB">
        <authorList>
            <consortium name="RefSeq"/>
        </authorList>
    </citation>
    <scope>IDENTIFICATION</scope>
    <source>
        <tissue evidence="3">Whole sample</tissue>
    </source>
</reference>
<proteinExistence type="predicted"/>
<dbReference type="Proteomes" id="UP000694844">
    <property type="component" value="Chromosome 7"/>
</dbReference>
<evidence type="ECO:0000256" key="1">
    <source>
        <dbReference type="SAM" id="MobiDB-lite"/>
    </source>
</evidence>
<name>A0A8B8AN50_CRAVI</name>
<protein>
    <submittedName>
        <fullName evidence="3">Uncharacterized protein LOC111102889 isoform X1</fullName>
    </submittedName>
</protein>
<dbReference type="GeneID" id="111102889"/>
<accession>A0A8B8AN50</accession>
<dbReference type="RefSeq" id="XP_022291529.1">
    <property type="nucleotide sequence ID" value="XM_022435821.1"/>
</dbReference>